<comment type="domain">
    <text evidence="2">The jas domain is required for interaction with COI1.</text>
</comment>
<comment type="function">
    <text evidence="2">Repressor of jasmonate responses.</text>
</comment>
<evidence type="ECO:0000313" key="6">
    <source>
        <dbReference type="Proteomes" id="UP000436088"/>
    </source>
</evidence>
<evidence type="ECO:0000313" key="5">
    <source>
        <dbReference type="EMBL" id="KAE8675062.1"/>
    </source>
</evidence>
<gene>
    <name evidence="5" type="ORF">F3Y22_tig00111701pilonHSYRG00063</name>
</gene>
<keyword evidence="6" id="KW-1185">Reference proteome</keyword>
<dbReference type="InterPro" id="IPR040390">
    <property type="entry name" value="TIFY/JAZ"/>
</dbReference>
<dbReference type="PANTHER" id="PTHR33077:SF61">
    <property type="entry name" value="PROTEIN TIFY 3A-RELATED"/>
    <property type="match status" value="1"/>
</dbReference>
<comment type="caution">
    <text evidence="5">The sequence shown here is derived from an EMBL/GenBank/DDBJ whole genome shotgun (WGS) entry which is preliminary data.</text>
</comment>
<keyword evidence="2" id="KW-1184">Jasmonic acid signaling pathway</keyword>
<dbReference type="EMBL" id="VEPZ02001406">
    <property type="protein sequence ID" value="KAE8675062.1"/>
    <property type="molecule type" value="Genomic_DNA"/>
</dbReference>
<proteinExistence type="inferred from homology"/>
<dbReference type="PANTHER" id="PTHR33077">
    <property type="entry name" value="PROTEIN TIFY 4A-RELATED-RELATED"/>
    <property type="match status" value="1"/>
</dbReference>
<dbReference type="PROSITE" id="PS51320">
    <property type="entry name" value="TIFY"/>
    <property type="match status" value="1"/>
</dbReference>
<dbReference type="SMART" id="SM00979">
    <property type="entry name" value="TIFY"/>
    <property type="match status" value="1"/>
</dbReference>
<evidence type="ECO:0000256" key="1">
    <source>
        <dbReference type="ARBA" id="ARBA00008614"/>
    </source>
</evidence>
<feature type="domain" description="Tify" evidence="4">
    <location>
        <begin position="9"/>
        <end position="44"/>
    </location>
</feature>
<sequence>MPASEINTPNLAPSQLTIFYGGRVCVFDAIPAEKMQEIMLIATTAAAAAGNTVDMKEAATDGATTLALPGQLYPRLRNSLCKPHAEIPIARRHSLQRFLEKRRDRLVNKNQYPGPSMPKMGDDAKANLSAATSPESVCFGTSPVHQEQLQPKAPTHVA</sequence>
<protein>
    <recommendedName>
        <fullName evidence="2">Protein TIFY</fullName>
    </recommendedName>
    <alternativeName>
        <fullName evidence="2">Jasmonate ZIM domain-containing protein</fullName>
    </alternativeName>
</protein>
<evidence type="ECO:0000256" key="3">
    <source>
        <dbReference type="SAM" id="MobiDB-lite"/>
    </source>
</evidence>
<dbReference type="Pfam" id="PF06200">
    <property type="entry name" value="tify"/>
    <property type="match status" value="1"/>
</dbReference>
<organism evidence="5 6">
    <name type="scientific">Hibiscus syriacus</name>
    <name type="common">Rose of Sharon</name>
    <dbReference type="NCBI Taxonomy" id="106335"/>
    <lineage>
        <taxon>Eukaryota</taxon>
        <taxon>Viridiplantae</taxon>
        <taxon>Streptophyta</taxon>
        <taxon>Embryophyta</taxon>
        <taxon>Tracheophyta</taxon>
        <taxon>Spermatophyta</taxon>
        <taxon>Magnoliopsida</taxon>
        <taxon>eudicotyledons</taxon>
        <taxon>Gunneridae</taxon>
        <taxon>Pentapetalae</taxon>
        <taxon>rosids</taxon>
        <taxon>malvids</taxon>
        <taxon>Malvales</taxon>
        <taxon>Malvaceae</taxon>
        <taxon>Malvoideae</taxon>
        <taxon>Hibiscus</taxon>
    </lineage>
</organism>
<dbReference type="Pfam" id="PF09425">
    <property type="entry name" value="Jas_motif"/>
    <property type="match status" value="1"/>
</dbReference>
<dbReference type="InterPro" id="IPR018467">
    <property type="entry name" value="CCT_CS"/>
</dbReference>
<evidence type="ECO:0000256" key="2">
    <source>
        <dbReference type="RuleBase" id="RU369065"/>
    </source>
</evidence>
<dbReference type="AlphaFoldDB" id="A0A6A2XHV2"/>
<dbReference type="GO" id="GO:2000022">
    <property type="term" value="P:regulation of jasmonic acid mediated signaling pathway"/>
    <property type="evidence" value="ECO:0007669"/>
    <property type="project" value="UniProtKB-UniRule"/>
</dbReference>
<dbReference type="Proteomes" id="UP000436088">
    <property type="component" value="Unassembled WGS sequence"/>
</dbReference>
<dbReference type="GO" id="GO:0031347">
    <property type="term" value="P:regulation of defense response"/>
    <property type="evidence" value="ECO:0007669"/>
    <property type="project" value="UniProtKB-UniRule"/>
</dbReference>
<dbReference type="InterPro" id="IPR010399">
    <property type="entry name" value="Tify_dom"/>
</dbReference>
<dbReference type="GO" id="GO:0009611">
    <property type="term" value="P:response to wounding"/>
    <property type="evidence" value="ECO:0007669"/>
    <property type="project" value="UniProtKB-UniRule"/>
</dbReference>
<comment type="subcellular location">
    <subcellularLocation>
        <location evidence="2">Nucleus</location>
    </subcellularLocation>
</comment>
<feature type="region of interest" description="Disordered" evidence="3">
    <location>
        <begin position="108"/>
        <end position="158"/>
    </location>
</feature>
<comment type="similarity">
    <text evidence="1 2">Belongs to the TIFY/JAZ family.</text>
</comment>
<accession>A0A6A2XHV2</accession>
<dbReference type="GO" id="GO:0005634">
    <property type="term" value="C:nucleus"/>
    <property type="evidence" value="ECO:0007669"/>
    <property type="project" value="UniProtKB-SubCell"/>
</dbReference>
<evidence type="ECO:0000259" key="4">
    <source>
        <dbReference type="PROSITE" id="PS51320"/>
    </source>
</evidence>
<keyword evidence="2" id="KW-0539">Nucleus</keyword>
<reference evidence="5" key="1">
    <citation type="submission" date="2019-09" db="EMBL/GenBank/DDBJ databases">
        <title>Draft genome information of white flower Hibiscus syriacus.</title>
        <authorList>
            <person name="Kim Y.-M."/>
        </authorList>
    </citation>
    <scope>NUCLEOTIDE SEQUENCE [LARGE SCALE GENOMIC DNA]</scope>
    <source>
        <strain evidence="5">YM2019G1</strain>
    </source>
</reference>
<name>A0A6A2XHV2_HIBSY</name>